<dbReference type="AlphaFoldDB" id="A0A382CBG1"/>
<dbReference type="GO" id="GO:0015846">
    <property type="term" value="P:polyamine transport"/>
    <property type="evidence" value="ECO:0007669"/>
    <property type="project" value="InterPro"/>
</dbReference>
<keyword evidence="2" id="KW-0813">Transport</keyword>
<comment type="subcellular location">
    <subcellularLocation>
        <location evidence="1">Periplasm</location>
    </subcellularLocation>
</comment>
<evidence type="ECO:0000256" key="3">
    <source>
        <dbReference type="ARBA" id="ARBA00022729"/>
    </source>
</evidence>
<proteinExistence type="predicted"/>
<dbReference type="SUPFAM" id="SSF53850">
    <property type="entry name" value="Periplasmic binding protein-like II"/>
    <property type="match status" value="1"/>
</dbReference>
<reference evidence="5" key="1">
    <citation type="submission" date="2018-05" db="EMBL/GenBank/DDBJ databases">
        <authorList>
            <person name="Lanie J.A."/>
            <person name="Ng W.-L."/>
            <person name="Kazmierczak K.M."/>
            <person name="Andrzejewski T.M."/>
            <person name="Davidsen T.M."/>
            <person name="Wayne K.J."/>
            <person name="Tettelin H."/>
            <person name="Glass J.I."/>
            <person name="Rusch D."/>
            <person name="Podicherti R."/>
            <person name="Tsui H.-C.T."/>
            <person name="Winkler M.E."/>
        </authorList>
    </citation>
    <scope>NUCLEOTIDE SEQUENCE</scope>
</reference>
<dbReference type="CDD" id="cd13588">
    <property type="entry name" value="PBP2_polyamine_1"/>
    <property type="match status" value="1"/>
</dbReference>
<evidence type="ECO:0000256" key="4">
    <source>
        <dbReference type="ARBA" id="ARBA00022764"/>
    </source>
</evidence>
<dbReference type="GO" id="GO:0042597">
    <property type="term" value="C:periplasmic space"/>
    <property type="evidence" value="ECO:0007669"/>
    <property type="project" value="UniProtKB-SubCell"/>
</dbReference>
<dbReference type="InterPro" id="IPR006059">
    <property type="entry name" value="SBP"/>
</dbReference>
<keyword evidence="4" id="KW-0574">Periplasm</keyword>
<dbReference type="Pfam" id="PF13416">
    <property type="entry name" value="SBP_bac_8"/>
    <property type="match status" value="1"/>
</dbReference>
<dbReference type="PANTHER" id="PTHR30222:SF17">
    <property type="entry name" value="SPERMIDINE_PUTRESCINE-BINDING PERIPLASMIC PROTEIN"/>
    <property type="match status" value="1"/>
</dbReference>
<sequence>MRTFQKLAMTVGVTGCLGLAGLQAHAGGELNVLTWEGYTDPSFVEPFEKASGCKLAATYVGSNDEFPAKLAAGGGAYDLVSPSVDTTSILRKMGLVEALDTSKLSHWNELYESFRNHPGVTHDGAVYGVPNTWGSIAFMYMKDKFPTPPTSAAIMWDKNLAGKISVWDDKTEIYITARLLFGKSVNVYDLSDEQLEKVKQKLIEQKPLIRKYWATAGELVNLYANGEVWISNTWGGYQSALLAEQNIEMVEFIPEENADGWADAWQMVKGTPNADCAMQWLNYVISPEGQCGVVGITGYSGANPVALKTCLDDEQFSALHQDDFNYINSLDLWQEPVRVDKYIEIWNAVKAAQ</sequence>
<dbReference type="Gene3D" id="3.40.190.10">
    <property type="entry name" value="Periplasmic binding protein-like II"/>
    <property type="match status" value="2"/>
</dbReference>
<evidence type="ECO:0000256" key="1">
    <source>
        <dbReference type="ARBA" id="ARBA00004418"/>
    </source>
</evidence>
<protein>
    <submittedName>
        <fullName evidence="5">Uncharacterized protein</fullName>
    </submittedName>
</protein>
<dbReference type="PANTHER" id="PTHR30222">
    <property type="entry name" value="SPERMIDINE/PUTRESCINE-BINDING PERIPLASMIC PROTEIN"/>
    <property type="match status" value="1"/>
</dbReference>
<gene>
    <name evidence="5" type="ORF">METZ01_LOCUS176026</name>
</gene>
<dbReference type="PRINTS" id="PR00909">
    <property type="entry name" value="SPERMDNBNDNG"/>
</dbReference>
<dbReference type="EMBL" id="UINC01033613">
    <property type="protein sequence ID" value="SVB23172.1"/>
    <property type="molecule type" value="Genomic_DNA"/>
</dbReference>
<organism evidence="5">
    <name type="scientific">marine metagenome</name>
    <dbReference type="NCBI Taxonomy" id="408172"/>
    <lineage>
        <taxon>unclassified sequences</taxon>
        <taxon>metagenomes</taxon>
        <taxon>ecological metagenomes</taxon>
    </lineage>
</organism>
<keyword evidence="3" id="KW-0732">Signal</keyword>
<accession>A0A382CBG1</accession>
<evidence type="ECO:0000313" key="5">
    <source>
        <dbReference type="EMBL" id="SVB23172.1"/>
    </source>
</evidence>
<dbReference type="InterPro" id="IPR001188">
    <property type="entry name" value="Sperm_putr-bd"/>
</dbReference>
<dbReference type="GO" id="GO:0019808">
    <property type="term" value="F:polyamine binding"/>
    <property type="evidence" value="ECO:0007669"/>
    <property type="project" value="InterPro"/>
</dbReference>
<name>A0A382CBG1_9ZZZZ</name>
<evidence type="ECO:0000256" key="2">
    <source>
        <dbReference type="ARBA" id="ARBA00022448"/>
    </source>
</evidence>